<name>A0A6I6HCJ1_VARPD</name>
<dbReference type="RefSeq" id="WP_157612116.1">
    <property type="nucleotide sequence ID" value="NZ_CP046622.1"/>
</dbReference>
<organism evidence="1 2">
    <name type="scientific">Variovorax paradoxus</name>
    <dbReference type="NCBI Taxonomy" id="34073"/>
    <lineage>
        <taxon>Bacteria</taxon>
        <taxon>Pseudomonadati</taxon>
        <taxon>Pseudomonadota</taxon>
        <taxon>Betaproteobacteria</taxon>
        <taxon>Burkholderiales</taxon>
        <taxon>Comamonadaceae</taxon>
        <taxon>Variovorax</taxon>
    </lineage>
</organism>
<dbReference type="Proteomes" id="UP000425817">
    <property type="component" value="Chromosome"/>
</dbReference>
<sequence>MWPFKKRVAASPAHAILPSAKVVEATADGDSPVYCRVEFESNGEKSLQRLTEFFDLVKAAKDSDELADEPQLLAFLTDGERSYFSNLTPEEVAEWNEYWFSTPLPKWHSPEMLIPQWDFASMLDALWNGDYDLIAIQPRATRHVLEFNPHGYPYGGTGSLVALVECFGHQVVGVDDGTGYENYVPRTNVWKPSASPGV</sequence>
<protein>
    <submittedName>
        <fullName evidence="1">Uncharacterized protein</fullName>
    </submittedName>
</protein>
<dbReference type="AlphaFoldDB" id="A0A6I6HCJ1"/>
<evidence type="ECO:0000313" key="2">
    <source>
        <dbReference type="Proteomes" id="UP000425817"/>
    </source>
</evidence>
<reference evidence="1 2" key="1">
    <citation type="submission" date="2019-12" db="EMBL/GenBank/DDBJ databases">
        <title>Hybrid Genome Assemblies of two High G+C Isolates from Undergraduate Microbiology Courses.</title>
        <authorList>
            <person name="Ne Ville C.J."/>
            <person name="Enright D."/>
            <person name="Hernandez I."/>
            <person name="Dodsworth J."/>
            <person name="Orwin P.M."/>
        </authorList>
    </citation>
    <scope>NUCLEOTIDE SEQUENCE [LARGE SCALE GENOMIC DNA]</scope>
    <source>
        <strain evidence="1 2">CSUSB</strain>
    </source>
</reference>
<dbReference type="OrthoDB" id="6298536at2"/>
<dbReference type="EMBL" id="CP046622">
    <property type="protein sequence ID" value="QGW80941.1"/>
    <property type="molecule type" value="Genomic_DNA"/>
</dbReference>
<gene>
    <name evidence="1" type="ORF">GOQ09_04800</name>
</gene>
<proteinExistence type="predicted"/>
<evidence type="ECO:0000313" key="1">
    <source>
        <dbReference type="EMBL" id="QGW80941.1"/>
    </source>
</evidence>
<accession>A0A6I6HCJ1</accession>